<reference evidence="1" key="1">
    <citation type="submission" date="2021-11" db="EMBL/GenBank/DDBJ databases">
        <title>Phage-based biocontrol of nitrification in agricultural soil.</title>
        <authorList>
            <person name="Muniesa M."/>
            <person name="Quiros P."/>
            <person name="Salaet I."/>
        </authorList>
    </citation>
    <scope>NUCLEOTIDE SEQUENCE</scope>
</reference>
<evidence type="ECO:0000313" key="2">
    <source>
        <dbReference type="Proteomes" id="UP001061889"/>
    </source>
</evidence>
<evidence type="ECO:0000313" key="1">
    <source>
        <dbReference type="EMBL" id="UMO77801.1"/>
    </source>
</evidence>
<sequence>MRKKFRVTRQREIGCSTHKRNRLTKWRMQLVLIRGNLVGRETY</sequence>
<keyword evidence="2" id="KW-1185">Reference proteome</keyword>
<name>A0A976MG18_9CAUD</name>
<dbReference type="Proteomes" id="UP001061889">
    <property type="component" value="Segment"/>
</dbReference>
<dbReference type="EMBL" id="OL634959">
    <property type="protein sequence ID" value="UMO77801.1"/>
    <property type="molecule type" value="Genomic_DNA"/>
</dbReference>
<protein>
    <submittedName>
        <fullName evidence="1">Uncharacterized protein</fullName>
    </submittedName>
</protein>
<accession>A0A976MG18</accession>
<proteinExistence type="predicted"/>
<organism evidence="1 2">
    <name type="scientific">Bacteriophage Phi NF-1</name>
    <dbReference type="NCBI Taxonomy" id="2900273"/>
    <lineage>
        <taxon>Viruses</taxon>
        <taxon>Duplodnaviria</taxon>
        <taxon>Heunggongvirae</taxon>
        <taxon>Uroviricota</taxon>
        <taxon>Caudoviricetes</taxon>
        <taxon>Autographivirales</taxon>
        <taxon>Autoscriptoviridae</taxon>
        <taxon>Catalonvirus</taxon>
        <taxon>Catalonvirus NF1</taxon>
    </lineage>
</organism>